<proteinExistence type="predicted"/>
<feature type="domain" description="M23ase beta-sheet core" evidence="2">
    <location>
        <begin position="42"/>
        <end position="135"/>
    </location>
</feature>
<gene>
    <name evidence="3" type="ORF">GAN93_07780</name>
</gene>
<dbReference type="AlphaFoldDB" id="A0A7J5JQA2"/>
<protein>
    <submittedName>
        <fullName evidence="3">M23 family metallopeptidase</fullName>
    </submittedName>
</protein>
<dbReference type="EMBL" id="WCSB01000005">
    <property type="protein sequence ID" value="KAB4453615.1"/>
    <property type="molecule type" value="Genomic_DNA"/>
</dbReference>
<evidence type="ECO:0000313" key="4">
    <source>
        <dbReference type="Proteomes" id="UP000460317"/>
    </source>
</evidence>
<sequence length="150" mass="16872">MPVTVLADYPIIFPLNESRRRFALSSGFGIRMHPVRKKRVLHAGVDIAAPYGTPVYASGNGKVVEARYSSSYGWYVEIRHAGGFSTLYAHLSKMYVKKGNDVRMGRHIGNVGHTGIATGNHLHFELRKNGKPLNPLQWVILRDSRYKKSH</sequence>
<dbReference type="SUPFAM" id="SSF51261">
    <property type="entry name" value="Duplicated hybrid motif"/>
    <property type="match status" value="1"/>
</dbReference>
<dbReference type="InterPro" id="IPR050570">
    <property type="entry name" value="Cell_wall_metabolism_enzyme"/>
</dbReference>
<dbReference type="InterPro" id="IPR011055">
    <property type="entry name" value="Dup_hybrid_motif"/>
</dbReference>
<dbReference type="CDD" id="cd12797">
    <property type="entry name" value="M23_peptidase"/>
    <property type="match status" value="1"/>
</dbReference>
<organism evidence="3 4">
    <name type="scientific">Bacteroides thetaiotaomicron</name>
    <dbReference type="NCBI Taxonomy" id="818"/>
    <lineage>
        <taxon>Bacteria</taxon>
        <taxon>Pseudomonadati</taxon>
        <taxon>Bacteroidota</taxon>
        <taxon>Bacteroidia</taxon>
        <taxon>Bacteroidales</taxon>
        <taxon>Bacteroidaceae</taxon>
        <taxon>Bacteroides</taxon>
    </lineage>
</organism>
<evidence type="ECO:0000259" key="2">
    <source>
        <dbReference type="Pfam" id="PF01551"/>
    </source>
</evidence>
<dbReference type="Proteomes" id="UP000460317">
    <property type="component" value="Unassembled WGS sequence"/>
</dbReference>
<name>A0A7J5JQA2_BACT4</name>
<keyword evidence="1" id="KW-0732">Signal</keyword>
<dbReference type="PANTHER" id="PTHR21666">
    <property type="entry name" value="PEPTIDASE-RELATED"/>
    <property type="match status" value="1"/>
</dbReference>
<dbReference type="InterPro" id="IPR016047">
    <property type="entry name" value="M23ase_b-sheet_dom"/>
</dbReference>
<evidence type="ECO:0000313" key="3">
    <source>
        <dbReference type="EMBL" id="KAB4453615.1"/>
    </source>
</evidence>
<dbReference type="Gene3D" id="2.70.70.10">
    <property type="entry name" value="Glucose Permease (Domain IIA)"/>
    <property type="match status" value="1"/>
</dbReference>
<evidence type="ECO:0000256" key="1">
    <source>
        <dbReference type="ARBA" id="ARBA00022729"/>
    </source>
</evidence>
<dbReference type="GO" id="GO:0004222">
    <property type="term" value="F:metalloendopeptidase activity"/>
    <property type="evidence" value="ECO:0007669"/>
    <property type="project" value="TreeGrafter"/>
</dbReference>
<accession>A0A7J5JQA2</accession>
<dbReference type="PANTHER" id="PTHR21666:SF289">
    <property type="entry name" value="L-ALA--D-GLU ENDOPEPTIDASE"/>
    <property type="match status" value="1"/>
</dbReference>
<comment type="caution">
    <text evidence="3">The sequence shown here is derived from an EMBL/GenBank/DDBJ whole genome shotgun (WGS) entry which is preliminary data.</text>
</comment>
<reference evidence="3 4" key="1">
    <citation type="journal article" date="2019" name="Nat. Med.">
        <title>A library of human gut bacterial isolates paired with longitudinal multiomics data enables mechanistic microbiome research.</title>
        <authorList>
            <person name="Poyet M."/>
            <person name="Groussin M."/>
            <person name="Gibbons S.M."/>
            <person name="Avila-Pacheco J."/>
            <person name="Jiang X."/>
            <person name="Kearney S.M."/>
            <person name="Perrotta A.R."/>
            <person name="Berdy B."/>
            <person name="Zhao S."/>
            <person name="Lieberman T.D."/>
            <person name="Swanson P.K."/>
            <person name="Smith M."/>
            <person name="Roesemann S."/>
            <person name="Alexander J.E."/>
            <person name="Rich S.A."/>
            <person name="Livny J."/>
            <person name="Vlamakis H."/>
            <person name="Clish C."/>
            <person name="Bullock K."/>
            <person name="Deik A."/>
            <person name="Scott J."/>
            <person name="Pierce K.A."/>
            <person name="Xavier R.J."/>
            <person name="Alm E.J."/>
        </authorList>
    </citation>
    <scope>NUCLEOTIDE SEQUENCE [LARGE SCALE GENOMIC DNA]</scope>
    <source>
        <strain evidence="3 4">BIOML-A165</strain>
    </source>
</reference>
<dbReference type="Pfam" id="PF01551">
    <property type="entry name" value="Peptidase_M23"/>
    <property type="match status" value="1"/>
</dbReference>